<accession>D2EF33</accession>
<name>D2EF33_PARA4</name>
<organism evidence="5 6">
    <name type="scientific">Candidatus Parvarchaeum acidiphilum ARMAN-4</name>
    <dbReference type="NCBI Taxonomy" id="662760"/>
    <lineage>
        <taxon>Archaea</taxon>
        <taxon>Candidatus Parvarchaeota</taxon>
        <taxon>Candidatus Parvarchaeum</taxon>
    </lineage>
</organism>
<dbReference type="InterPro" id="IPR005888">
    <property type="entry name" value="dTDP_Gluc_deHydtase"/>
</dbReference>
<dbReference type="GO" id="GO:0009225">
    <property type="term" value="P:nucleotide-sugar metabolic process"/>
    <property type="evidence" value="ECO:0007669"/>
    <property type="project" value="InterPro"/>
</dbReference>
<feature type="domain" description="NAD(P)-binding" evidence="4">
    <location>
        <begin position="4"/>
        <end position="304"/>
    </location>
</feature>
<evidence type="ECO:0000259" key="4">
    <source>
        <dbReference type="Pfam" id="PF16363"/>
    </source>
</evidence>
<reference evidence="5 6" key="1">
    <citation type="journal article" date="2010" name="Proc. Natl. Acad. Sci. U.S.A.">
        <title>Enigmatic, ultrasmall, uncultivated Archaea.</title>
        <authorList>
            <person name="Baker B.J."/>
            <person name="Comolli L.R."/>
            <person name="Dick G.J."/>
            <person name="Hauser L.J."/>
            <person name="Hyatt D."/>
            <person name="Dill B.D."/>
            <person name="Land M.L."/>
            <person name="Verberkmoes N.C."/>
            <person name="Hettich R.L."/>
            <person name="Banfield J.F."/>
        </authorList>
    </citation>
    <scope>NUCLEOTIDE SEQUENCE [LARGE SCALE GENOMIC DNA]</scope>
</reference>
<dbReference type="PANTHER" id="PTHR43000">
    <property type="entry name" value="DTDP-D-GLUCOSE 4,6-DEHYDRATASE-RELATED"/>
    <property type="match status" value="1"/>
</dbReference>
<evidence type="ECO:0000313" key="6">
    <source>
        <dbReference type="Proteomes" id="UP000009375"/>
    </source>
</evidence>
<keyword evidence="2" id="KW-0520">NAD</keyword>
<proteinExistence type="predicted"/>
<dbReference type="EMBL" id="GG730044">
    <property type="protein sequence ID" value="EEZ92959.1"/>
    <property type="molecule type" value="Genomic_DNA"/>
</dbReference>
<sequence length="321" mass="36952">MKLIVTGGYGFIGSNFILYWLKKHRKDEIINVDKLTYAADPDNLKDLSQNAKYTFINGDIADKEFVERTFKDADAIINFAAESHVDNSIKNSSLFISSNIVGVHNILETVRKTGIRFHQISTDEVYGSLSLNSKEKFNENSKYNPRNPYSATKAAADFLVRAYYNTYKLPVTISNCSNNYGINQHPEKLIPKTLLNAYLDESIPVYGNGKQIRDWIFVEDHCSAIELIIQKGVYGETYLIGENGEKRNIDVIRTILKTMKKPDSLIKFVEDRPGHDVRYAIDSRKIQKELKWKPKFAFEKGIKITIEHYLKNKERYLKKMS</sequence>
<dbReference type="Pfam" id="PF16363">
    <property type="entry name" value="GDP_Man_Dehyd"/>
    <property type="match status" value="1"/>
</dbReference>
<dbReference type="GO" id="GO:0008460">
    <property type="term" value="F:dTDP-glucose 4,6-dehydratase activity"/>
    <property type="evidence" value="ECO:0007669"/>
    <property type="project" value="InterPro"/>
</dbReference>
<dbReference type="Gene3D" id="3.90.25.10">
    <property type="entry name" value="UDP-galactose 4-epimerase, domain 1"/>
    <property type="match status" value="1"/>
</dbReference>
<gene>
    <name evidence="5" type="ORF">BJBARM4_0341</name>
</gene>
<evidence type="ECO:0000256" key="2">
    <source>
        <dbReference type="ARBA" id="ARBA00023027"/>
    </source>
</evidence>
<dbReference type="AlphaFoldDB" id="D2EF33"/>
<evidence type="ECO:0000256" key="3">
    <source>
        <dbReference type="ARBA" id="ARBA00023239"/>
    </source>
</evidence>
<dbReference type="Gene3D" id="3.40.50.720">
    <property type="entry name" value="NAD(P)-binding Rossmann-like Domain"/>
    <property type="match status" value="1"/>
</dbReference>
<keyword evidence="3" id="KW-0456">Lyase</keyword>
<dbReference type="Proteomes" id="UP000009375">
    <property type="component" value="Unassembled WGS sequence"/>
</dbReference>
<dbReference type="InterPro" id="IPR036291">
    <property type="entry name" value="NAD(P)-bd_dom_sf"/>
</dbReference>
<evidence type="ECO:0000256" key="1">
    <source>
        <dbReference type="ARBA" id="ARBA00001911"/>
    </source>
</evidence>
<dbReference type="CDD" id="cd05246">
    <property type="entry name" value="dTDP_GD_SDR_e"/>
    <property type="match status" value="1"/>
</dbReference>
<dbReference type="NCBIfam" id="TIGR01181">
    <property type="entry name" value="dTDP_gluc_dehyt"/>
    <property type="match status" value="1"/>
</dbReference>
<dbReference type="SUPFAM" id="SSF51735">
    <property type="entry name" value="NAD(P)-binding Rossmann-fold domains"/>
    <property type="match status" value="1"/>
</dbReference>
<protein>
    <submittedName>
        <fullName evidence="5">NAD-dependent epimerase/dehydratase</fullName>
    </submittedName>
</protein>
<evidence type="ECO:0000313" key="5">
    <source>
        <dbReference type="EMBL" id="EEZ92959.1"/>
    </source>
</evidence>
<dbReference type="InterPro" id="IPR016040">
    <property type="entry name" value="NAD(P)-bd_dom"/>
</dbReference>
<comment type="cofactor">
    <cofactor evidence="1">
        <name>NAD(+)</name>
        <dbReference type="ChEBI" id="CHEBI:57540"/>
    </cofactor>
</comment>